<proteinExistence type="predicted"/>
<accession>A0AAU7VLF1</accession>
<dbReference type="Gene3D" id="3.40.1080.10">
    <property type="entry name" value="Glutaconate Coenzyme A-transferase"/>
    <property type="match status" value="1"/>
</dbReference>
<dbReference type="SUPFAM" id="SSF100950">
    <property type="entry name" value="NagB/RpiA/CoA transferase-like"/>
    <property type="match status" value="1"/>
</dbReference>
<dbReference type="Pfam" id="PF01144">
    <property type="entry name" value="CoA_trans"/>
    <property type="match status" value="1"/>
</dbReference>
<keyword evidence="1" id="KW-0808">Transferase</keyword>
<dbReference type="EMBL" id="CP158367">
    <property type="protein sequence ID" value="XBX74682.1"/>
    <property type="molecule type" value="Genomic_DNA"/>
</dbReference>
<dbReference type="PANTHER" id="PTHR13707">
    <property type="entry name" value="KETOACID-COENZYME A TRANSFERASE"/>
    <property type="match status" value="1"/>
</dbReference>
<dbReference type="InterPro" id="IPR012792">
    <property type="entry name" value="3-oxoacid_CoA-transf_A"/>
</dbReference>
<protein>
    <submittedName>
        <fullName evidence="2">3-oxoacid CoA-transferase subunit A</fullName>
    </submittedName>
</protein>
<evidence type="ECO:0000256" key="1">
    <source>
        <dbReference type="ARBA" id="ARBA00022679"/>
    </source>
</evidence>
<sequence length="216" mass="23010">MLGKMVSVEQALSKLDHGQSFLIGGFLNVGTPEMLVSGILEKELKDLEIIGNDSGFPDRGVGELIANKRVRKVVATHIGTNPETGKQMHSGETEVVLVPQGTLAEQIRAGGAGLGGVLTATGIGTVVEKDKQVIEVDGKKFLLEKPITADVALIKAYKADKYGNLVYRKAARNFNPIMATAGKLVIAEAEEIVEAIDPDEVMTPGVFVDMVVRGEE</sequence>
<name>A0AAU7VLF1_9FIRM</name>
<dbReference type="GO" id="GO:0008410">
    <property type="term" value="F:CoA-transferase activity"/>
    <property type="evidence" value="ECO:0007669"/>
    <property type="project" value="InterPro"/>
</dbReference>
<dbReference type="AlphaFoldDB" id="A0AAU7VLF1"/>
<dbReference type="SMART" id="SM00882">
    <property type="entry name" value="CoA_trans"/>
    <property type="match status" value="1"/>
</dbReference>
<dbReference type="InterPro" id="IPR037171">
    <property type="entry name" value="NagB/RpiA_transferase-like"/>
</dbReference>
<dbReference type="NCBIfam" id="TIGR02429">
    <property type="entry name" value="pcaI_scoA_fam"/>
    <property type="match status" value="1"/>
</dbReference>
<evidence type="ECO:0000313" key="2">
    <source>
        <dbReference type="EMBL" id="XBX74682.1"/>
    </source>
</evidence>
<dbReference type="PANTHER" id="PTHR13707:SF60">
    <property type="entry name" value="ACETATE COA-TRANSFERASE SUBUNIT ALPHA"/>
    <property type="match status" value="1"/>
</dbReference>
<organism evidence="2">
    <name type="scientific">Proteinivorax tanatarense</name>
    <dbReference type="NCBI Taxonomy" id="1260629"/>
    <lineage>
        <taxon>Bacteria</taxon>
        <taxon>Bacillati</taxon>
        <taxon>Bacillota</taxon>
        <taxon>Clostridia</taxon>
        <taxon>Eubacteriales</taxon>
        <taxon>Proteinivoracaceae</taxon>
        <taxon>Proteinivorax</taxon>
    </lineage>
</organism>
<reference evidence="2" key="1">
    <citation type="journal article" date="2013" name="Extremophiles">
        <title>Proteinivorax tanatarense gen. nov., sp. nov., an anaerobic, haloalkaliphilic, proteolytic bacterium isolated from a decaying algal bloom, and proposal of Proteinivoraceae fam. nov.</title>
        <authorList>
            <person name="Kevbrin V."/>
            <person name="Boltyanskaya Y."/>
            <person name="Zhilina T."/>
            <person name="Kolganova T."/>
            <person name="Lavrentjeva E."/>
            <person name="Kuznetsov B."/>
        </authorList>
    </citation>
    <scope>NUCLEOTIDE SEQUENCE</scope>
    <source>
        <strain evidence="2">Z-910T</strain>
    </source>
</reference>
<gene>
    <name evidence="2" type="ORF">PRVXT_002740</name>
</gene>
<dbReference type="InterPro" id="IPR004165">
    <property type="entry name" value="CoA_trans_fam_I"/>
</dbReference>
<reference evidence="2" key="2">
    <citation type="submission" date="2024-06" db="EMBL/GenBank/DDBJ databases">
        <authorList>
            <person name="Petrova K.O."/>
            <person name="Toshchakov S.V."/>
            <person name="Boltjanskaja Y.V."/>
            <person name="Kevbrin V."/>
        </authorList>
    </citation>
    <scope>NUCLEOTIDE SEQUENCE</scope>
    <source>
        <strain evidence="2">Z-910T</strain>
    </source>
</reference>